<feature type="transmembrane region" description="Helical" evidence="6">
    <location>
        <begin position="208"/>
        <end position="232"/>
    </location>
</feature>
<feature type="transmembrane region" description="Helical" evidence="6">
    <location>
        <begin position="139"/>
        <end position="162"/>
    </location>
</feature>
<feature type="transmembrane region" description="Helical" evidence="6">
    <location>
        <begin position="12"/>
        <end position="34"/>
    </location>
</feature>
<feature type="transmembrane region" description="Helical" evidence="6">
    <location>
        <begin position="168"/>
        <end position="188"/>
    </location>
</feature>
<keyword evidence="2" id="KW-1003">Cell membrane</keyword>
<dbReference type="InterPro" id="IPR050189">
    <property type="entry name" value="MFS_Efflux_Transporters"/>
</dbReference>
<dbReference type="CDD" id="cd17324">
    <property type="entry name" value="MFS_NepI_like"/>
    <property type="match status" value="1"/>
</dbReference>
<dbReference type="RefSeq" id="WP_104482037.1">
    <property type="nucleotide sequence ID" value="NZ_CP154825.1"/>
</dbReference>
<dbReference type="PROSITE" id="PS50850">
    <property type="entry name" value="MFS"/>
    <property type="match status" value="1"/>
</dbReference>
<keyword evidence="4 6" id="KW-1133">Transmembrane helix</keyword>
<dbReference type="SUPFAM" id="SSF103473">
    <property type="entry name" value="MFS general substrate transporter"/>
    <property type="match status" value="1"/>
</dbReference>
<evidence type="ECO:0000259" key="7">
    <source>
        <dbReference type="PROSITE" id="PS50850"/>
    </source>
</evidence>
<feature type="transmembrane region" description="Helical" evidence="6">
    <location>
        <begin position="105"/>
        <end position="127"/>
    </location>
</feature>
<comment type="subcellular location">
    <subcellularLocation>
        <location evidence="1">Cell membrane</location>
        <topology evidence="1">Multi-pass membrane protein</topology>
    </subcellularLocation>
</comment>
<dbReference type="AlphaFoldDB" id="A0A2S6GGP1"/>
<feature type="transmembrane region" description="Helical" evidence="6">
    <location>
        <begin position="326"/>
        <end position="347"/>
    </location>
</feature>
<evidence type="ECO:0000256" key="3">
    <source>
        <dbReference type="ARBA" id="ARBA00022692"/>
    </source>
</evidence>
<feature type="domain" description="Major facilitator superfamily (MFS) profile" evidence="7">
    <location>
        <begin position="14"/>
        <end position="386"/>
    </location>
</feature>
<dbReference type="InterPro" id="IPR011701">
    <property type="entry name" value="MFS"/>
</dbReference>
<dbReference type="InterPro" id="IPR036259">
    <property type="entry name" value="MFS_trans_sf"/>
</dbReference>
<reference evidence="8 9" key="1">
    <citation type="submission" date="2018-02" db="EMBL/GenBank/DDBJ databases">
        <title>Genomic Encyclopedia of Archaeal and Bacterial Type Strains, Phase II (KMG-II): from individual species to whole genera.</title>
        <authorList>
            <person name="Goeker M."/>
        </authorList>
    </citation>
    <scope>NUCLEOTIDE SEQUENCE [LARGE SCALE GENOMIC DNA]</scope>
    <source>
        <strain evidence="8 9">YU 961-1</strain>
    </source>
</reference>
<keyword evidence="3 6" id="KW-0812">Transmembrane</keyword>
<gene>
    <name evidence="8" type="ORF">CLV40_12093</name>
</gene>
<feature type="transmembrane region" description="Helical" evidence="6">
    <location>
        <begin position="244"/>
        <end position="263"/>
    </location>
</feature>
<evidence type="ECO:0000256" key="2">
    <source>
        <dbReference type="ARBA" id="ARBA00022475"/>
    </source>
</evidence>
<feature type="transmembrane region" description="Helical" evidence="6">
    <location>
        <begin position="353"/>
        <end position="371"/>
    </location>
</feature>
<dbReference type="EMBL" id="PTIX01000020">
    <property type="protein sequence ID" value="PPK64370.1"/>
    <property type="molecule type" value="Genomic_DNA"/>
</dbReference>
<feature type="transmembrane region" description="Helical" evidence="6">
    <location>
        <begin position="80"/>
        <end position="99"/>
    </location>
</feature>
<dbReference type="InterPro" id="IPR020846">
    <property type="entry name" value="MFS_dom"/>
</dbReference>
<dbReference type="PANTHER" id="PTHR43124:SF3">
    <property type="entry name" value="CHLORAMPHENICOL EFFLUX PUMP RV0191"/>
    <property type="match status" value="1"/>
</dbReference>
<feature type="transmembrane region" description="Helical" evidence="6">
    <location>
        <begin position="270"/>
        <end position="289"/>
    </location>
</feature>
<evidence type="ECO:0000256" key="4">
    <source>
        <dbReference type="ARBA" id="ARBA00022989"/>
    </source>
</evidence>
<keyword evidence="5 6" id="KW-0472">Membrane</keyword>
<dbReference type="Pfam" id="PF07690">
    <property type="entry name" value="MFS_1"/>
    <property type="match status" value="1"/>
</dbReference>
<dbReference type="OrthoDB" id="2810795at2"/>
<keyword evidence="9" id="KW-1185">Reference proteome</keyword>
<feature type="transmembrane region" description="Helical" evidence="6">
    <location>
        <begin position="54"/>
        <end position="73"/>
    </location>
</feature>
<evidence type="ECO:0000313" key="8">
    <source>
        <dbReference type="EMBL" id="PPK64370.1"/>
    </source>
</evidence>
<protein>
    <submittedName>
        <fullName evidence="8">Putative MFS family arabinose efflux permease</fullName>
    </submittedName>
</protein>
<dbReference type="GO" id="GO:0005886">
    <property type="term" value="C:plasma membrane"/>
    <property type="evidence" value="ECO:0007669"/>
    <property type="project" value="UniProtKB-SubCell"/>
</dbReference>
<feature type="transmembrane region" description="Helical" evidence="6">
    <location>
        <begin position="295"/>
        <end position="314"/>
    </location>
</feature>
<dbReference type="GO" id="GO:0022857">
    <property type="term" value="F:transmembrane transporter activity"/>
    <property type="evidence" value="ECO:0007669"/>
    <property type="project" value="InterPro"/>
</dbReference>
<accession>A0A2S6GGP1</accession>
<evidence type="ECO:0000256" key="1">
    <source>
        <dbReference type="ARBA" id="ARBA00004651"/>
    </source>
</evidence>
<sequence length="386" mass="38931">MPTNTVETRLPLPPLVALAMAAFVTVLTESLPAGVLPAMSRDLGVTESAMGQSVTIYAVGTALAAVPLTAATATWRRKRLLLTGIAGFAVGNTVTAVSSDYTLTLGARFVAGLAAGLVWALLAGYAARMVPEPVRGRAIAVVMTGIPLSLSVGVPAGTFLGGAVGWRVTFWVMTALAVVLLAWITAAVPDFPGNPRGGRVPVRQALKVPGVATIMAVTGIFVLAHSAMYTYIAPFLGDTAVDTVLLVFGVAATAGVWVVGAHIDRHLRLLTLAALTLVLVAAVLFGLGATPYVAAALWGLGFGGIPTLLQTAAAGSAGEAGDTAQAVLVTLWNAATAIGAVAGGIVLDTTGSTGFPWLLLAFTAFATAAVAGSRRHGFPVQAAGAS</sequence>
<comment type="caution">
    <text evidence="8">The sequence shown here is derived from an EMBL/GenBank/DDBJ whole genome shotgun (WGS) entry which is preliminary data.</text>
</comment>
<name>A0A2S6GGP1_9PSEU</name>
<evidence type="ECO:0000256" key="6">
    <source>
        <dbReference type="SAM" id="Phobius"/>
    </source>
</evidence>
<dbReference type="PANTHER" id="PTHR43124">
    <property type="entry name" value="PURINE EFFLUX PUMP PBUE"/>
    <property type="match status" value="1"/>
</dbReference>
<dbReference type="Proteomes" id="UP000239203">
    <property type="component" value="Unassembled WGS sequence"/>
</dbReference>
<evidence type="ECO:0000313" key="9">
    <source>
        <dbReference type="Proteomes" id="UP000239203"/>
    </source>
</evidence>
<proteinExistence type="predicted"/>
<organism evidence="8 9">
    <name type="scientific">Actinokineospora auranticolor</name>
    <dbReference type="NCBI Taxonomy" id="155976"/>
    <lineage>
        <taxon>Bacteria</taxon>
        <taxon>Bacillati</taxon>
        <taxon>Actinomycetota</taxon>
        <taxon>Actinomycetes</taxon>
        <taxon>Pseudonocardiales</taxon>
        <taxon>Pseudonocardiaceae</taxon>
        <taxon>Actinokineospora</taxon>
    </lineage>
</organism>
<dbReference type="Gene3D" id="1.20.1250.20">
    <property type="entry name" value="MFS general substrate transporter like domains"/>
    <property type="match status" value="1"/>
</dbReference>
<evidence type="ECO:0000256" key="5">
    <source>
        <dbReference type="ARBA" id="ARBA00023136"/>
    </source>
</evidence>